<dbReference type="GO" id="GO:0005813">
    <property type="term" value="C:centrosome"/>
    <property type="evidence" value="ECO:0007669"/>
    <property type="project" value="UniProtKB-SubCell"/>
</dbReference>
<proteinExistence type="inferred from homology"/>
<protein>
    <recommendedName>
        <fullName evidence="7">Centrosomal protein 57kDa-like protein 1</fullName>
    </recommendedName>
    <alternativeName>
        <fullName evidence="8">Cep57-related protein</fullName>
    </alternativeName>
</protein>
<feature type="coiled-coil region" evidence="9">
    <location>
        <begin position="46"/>
        <end position="73"/>
    </location>
</feature>
<evidence type="ECO:0000256" key="7">
    <source>
        <dbReference type="ARBA" id="ARBA00041218"/>
    </source>
</evidence>
<dbReference type="Pfam" id="PF06657">
    <property type="entry name" value="Cep57_MT_bd"/>
    <property type="match status" value="1"/>
</dbReference>
<keyword evidence="14" id="KW-1185">Reference proteome</keyword>
<dbReference type="AlphaFoldDB" id="A0A850W8Y3"/>
<dbReference type="EMBL" id="WAAD01036687">
    <property type="protein sequence ID" value="NWH53765.1"/>
    <property type="molecule type" value="Genomic_DNA"/>
</dbReference>
<organism evidence="13 14">
    <name type="scientific">Fregata magnificens</name>
    <name type="common">Magnificent frigatebird</name>
    <dbReference type="NCBI Taxonomy" id="37042"/>
    <lineage>
        <taxon>Eukaryota</taxon>
        <taxon>Metazoa</taxon>
        <taxon>Chordata</taxon>
        <taxon>Craniata</taxon>
        <taxon>Vertebrata</taxon>
        <taxon>Euteleostomi</taxon>
        <taxon>Archelosauria</taxon>
        <taxon>Archosauria</taxon>
        <taxon>Dinosauria</taxon>
        <taxon>Saurischia</taxon>
        <taxon>Theropoda</taxon>
        <taxon>Coelurosauria</taxon>
        <taxon>Aves</taxon>
        <taxon>Neognathae</taxon>
        <taxon>Neoaves</taxon>
        <taxon>Aequornithes</taxon>
        <taxon>Suliformes</taxon>
        <taxon>Fregatidae</taxon>
        <taxon>Fregata</taxon>
    </lineage>
</organism>
<accession>A0A850W8Y3</accession>
<reference evidence="13" key="1">
    <citation type="submission" date="2019-09" db="EMBL/GenBank/DDBJ databases">
        <title>Bird 10,000 Genomes (B10K) Project - Family phase.</title>
        <authorList>
            <person name="Zhang G."/>
        </authorList>
    </citation>
    <scope>NUCLEOTIDE SEQUENCE</scope>
    <source>
        <strain evidence="13">B10K-DU-002-48</strain>
        <tissue evidence="13">Muscle</tissue>
    </source>
</reference>
<evidence type="ECO:0000256" key="2">
    <source>
        <dbReference type="ARBA" id="ARBA00008179"/>
    </source>
</evidence>
<dbReference type="GO" id="GO:0005874">
    <property type="term" value="C:microtubule"/>
    <property type="evidence" value="ECO:0007669"/>
    <property type="project" value="UniProtKB-KW"/>
</dbReference>
<evidence type="ECO:0000256" key="8">
    <source>
        <dbReference type="ARBA" id="ARBA00042578"/>
    </source>
</evidence>
<dbReference type="PANTHER" id="PTHR19336:SF10">
    <property type="entry name" value="CENTROSOMAL PROTEIN CEP57L1"/>
    <property type="match status" value="1"/>
</dbReference>
<evidence type="ECO:0000256" key="3">
    <source>
        <dbReference type="ARBA" id="ARBA00022490"/>
    </source>
</evidence>
<feature type="non-terminal residue" evidence="13">
    <location>
        <position position="445"/>
    </location>
</feature>
<dbReference type="Pfam" id="PF14073">
    <property type="entry name" value="Cep57_CLD"/>
    <property type="match status" value="1"/>
</dbReference>
<feature type="non-terminal residue" evidence="13">
    <location>
        <position position="1"/>
    </location>
</feature>
<evidence type="ECO:0000256" key="5">
    <source>
        <dbReference type="ARBA" id="ARBA00023054"/>
    </source>
</evidence>
<comment type="similarity">
    <text evidence="2">Belongs to the translokin family.</text>
</comment>
<dbReference type="InterPro" id="IPR024957">
    <property type="entry name" value="Cep57_MT-bd_dom"/>
</dbReference>
<dbReference type="GO" id="GO:0043015">
    <property type="term" value="F:gamma-tubulin binding"/>
    <property type="evidence" value="ECO:0007669"/>
    <property type="project" value="InterPro"/>
</dbReference>
<dbReference type="PANTHER" id="PTHR19336">
    <property type="entry name" value="UNCHARACTERIZED DUF1167"/>
    <property type="match status" value="1"/>
</dbReference>
<evidence type="ECO:0000256" key="6">
    <source>
        <dbReference type="ARBA" id="ARBA00023212"/>
    </source>
</evidence>
<dbReference type="GO" id="GO:0042802">
    <property type="term" value="F:identical protein binding"/>
    <property type="evidence" value="ECO:0007669"/>
    <property type="project" value="InterPro"/>
</dbReference>
<evidence type="ECO:0000313" key="13">
    <source>
        <dbReference type="EMBL" id="NWH53765.1"/>
    </source>
</evidence>
<dbReference type="Gene3D" id="1.20.58.90">
    <property type="match status" value="1"/>
</dbReference>
<gene>
    <name evidence="13" type="primary">Cep57l1</name>
    <name evidence="13" type="ORF">FREMAG_R09232</name>
</gene>
<evidence type="ECO:0000259" key="11">
    <source>
        <dbReference type="Pfam" id="PF06657"/>
    </source>
</evidence>
<keyword evidence="4" id="KW-0493">Microtubule</keyword>
<feature type="region of interest" description="Disordered" evidence="10">
    <location>
        <begin position="226"/>
        <end position="254"/>
    </location>
</feature>
<evidence type="ECO:0000313" key="14">
    <source>
        <dbReference type="Proteomes" id="UP000632118"/>
    </source>
</evidence>
<dbReference type="GO" id="GO:0008017">
    <property type="term" value="F:microtubule binding"/>
    <property type="evidence" value="ECO:0007669"/>
    <property type="project" value="InterPro"/>
</dbReference>
<feature type="compositionally biased region" description="Basic residues" evidence="10">
    <location>
        <begin position="238"/>
        <end position="254"/>
    </location>
</feature>
<dbReference type="Proteomes" id="UP000632118">
    <property type="component" value="Unassembled WGS sequence"/>
</dbReference>
<feature type="coiled-coil region" evidence="9">
    <location>
        <begin position="99"/>
        <end position="154"/>
    </location>
</feature>
<feature type="coiled-coil region" evidence="9">
    <location>
        <begin position="341"/>
        <end position="385"/>
    </location>
</feature>
<dbReference type="FunFam" id="1.20.58.90:FF:000003">
    <property type="entry name" value="Centrosomal protein of 57 kDa"/>
    <property type="match status" value="1"/>
</dbReference>
<comment type="caution">
    <text evidence="13">The sequence shown here is derived from an EMBL/GenBank/DDBJ whole genome shotgun (WGS) entry which is preliminary data.</text>
</comment>
<dbReference type="OrthoDB" id="76453at2759"/>
<evidence type="ECO:0000259" key="12">
    <source>
        <dbReference type="Pfam" id="PF14073"/>
    </source>
</evidence>
<evidence type="ECO:0000256" key="10">
    <source>
        <dbReference type="SAM" id="MobiDB-lite"/>
    </source>
</evidence>
<evidence type="ECO:0000256" key="4">
    <source>
        <dbReference type="ARBA" id="ARBA00022701"/>
    </source>
</evidence>
<evidence type="ECO:0000256" key="1">
    <source>
        <dbReference type="ARBA" id="ARBA00004300"/>
    </source>
</evidence>
<sequence>MDSESKNSFIGSFLQPPDKMLPAAFAYIESKKLAAAGGDRPSIPNNRAVVAALKTLQEKIRRLELEKSQAEDNLCSLSIAAAQYKKALEHESYKKDTAHQELMQQRKDISVQLNAAQSRCSLLEKQLDYMRKMVSSAELEKKMVLEQQAQLQKEEGQNWLELHAKLEKLEMLEKECLKLTVTQRIAEDKIKHLEEKLCKEEHQRKLIQDRTAQLQTGFEINRILMSSVTSKNEPKKENGKKKKTKKRNPTMKKMHLSQLQVKAGELPFVAGKSVGSSHSVSANVQRCSALSKSVSSGSTSPAATRSLSDLLLAIQDELGQMSFEHQELLKQIQDTQESKVREDLERELDCLVKQMEIKGEQITKLKKHQAAVQKLKRKTQKLKQGAAYVKLKWGDQKEAKEIAVTVRENMSKSCPGQKSRSSLQLLKNVQKLQSALKKDDIMWEQ</sequence>
<keyword evidence="5 9" id="KW-0175">Coiled coil</keyword>
<evidence type="ECO:0000256" key="9">
    <source>
        <dbReference type="SAM" id="Coils"/>
    </source>
</evidence>
<dbReference type="InterPro" id="IPR051756">
    <property type="entry name" value="Centrosomal_MT-associated"/>
</dbReference>
<feature type="domain" description="Cep57 centrosome localisation" evidence="12">
    <location>
        <begin position="48"/>
        <end position="225"/>
    </location>
</feature>
<dbReference type="InterPro" id="IPR025913">
    <property type="entry name" value="Cep57_CLD"/>
</dbReference>
<keyword evidence="3" id="KW-0963">Cytoplasm</keyword>
<keyword evidence="6" id="KW-0206">Cytoskeleton</keyword>
<feature type="domain" description="Cep57 centrosome microtubule-binding" evidence="11">
    <location>
        <begin position="303"/>
        <end position="368"/>
    </location>
</feature>
<name>A0A850W8Y3_FREMA</name>
<comment type="subcellular location">
    <subcellularLocation>
        <location evidence="1">Cytoplasm</location>
        <location evidence="1">Cytoskeleton</location>
        <location evidence="1">Microtubule organizing center</location>
        <location evidence="1">Centrosome</location>
    </subcellularLocation>
</comment>